<dbReference type="PANTHER" id="PTHR15910:SF1">
    <property type="entry name" value="ARCHAEMETZINCIN-2"/>
    <property type="match status" value="1"/>
</dbReference>
<keyword evidence="4" id="KW-0378">Hydrolase</keyword>
<dbReference type="Pfam" id="PF07998">
    <property type="entry name" value="Peptidase_M54"/>
    <property type="match status" value="1"/>
</dbReference>
<dbReference type="Gene3D" id="3.40.390.10">
    <property type="entry name" value="Collagenase (Catalytic Domain)"/>
    <property type="match status" value="1"/>
</dbReference>
<evidence type="ECO:0000313" key="7">
    <source>
        <dbReference type="EMBL" id="RKQ63592.1"/>
    </source>
</evidence>
<accession>A0A420W8I6</accession>
<keyword evidence="5" id="KW-0862">Zinc</keyword>
<evidence type="ECO:0000256" key="3">
    <source>
        <dbReference type="ARBA" id="ARBA00022723"/>
    </source>
</evidence>
<keyword evidence="8" id="KW-1185">Reference proteome</keyword>
<proteinExistence type="predicted"/>
<dbReference type="SUPFAM" id="SSF55486">
    <property type="entry name" value="Metalloproteases ('zincins'), catalytic domain"/>
    <property type="match status" value="1"/>
</dbReference>
<dbReference type="Proteomes" id="UP000280881">
    <property type="component" value="Unassembled WGS sequence"/>
</dbReference>
<keyword evidence="6" id="KW-0482">Metalloprotease</keyword>
<dbReference type="RefSeq" id="WP_121169832.1">
    <property type="nucleotide sequence ID" value="NZ_RBIE01000001.1"/>
</dbReference>
<keyword evidence="3" id="KW-0479">Metal-binding</keyword>
<dbReference type="InterPro" id="IPR024079">
    <property type="entry name" value="MetalloPept_cat_dom_sf"/>
</dbReference>
<evidence type="ECO:0000256" key="1">
    <source>
        <dbReference type="ARBA" id="ARBA00001947"/>
    </source>
</evidence>
<dbReference type="AlphaFoldDB" id="A0A420W8I6"/>
<comment type="cofactor">
    <cofactor evidence="1">
        <name>Zn(2+)</name>
        <dbReference type="ChEBI" id="CHEBI:29105"/>
    </cofactor>
</comment>
<dbReference type="InterPro" id="IPR012962">
    <property type="entry name" value="Pept_M54_archaemetzincn"/>
</dbReference>
<dbReference type="OrthoDB" id="269208at2"/>
<reference evidence="7 8" key="1">
    <citation type="submission" date="2018-10" db="EMBL/GenBank/DDBJ databases">
        <title>Genomic Encyclopedia of Type Strains, Phase IV (KMG-IV): sequencing the most valuable type-strain genomes for metagenomic binning, comparative biology and taxonomic classification.</title>
        <authorList>
            <person name="Goeker M."/>
        </authorList>
    </citation>
    <scope>NUCLEOTIDE SEQUENCE [LARGE SCALE GENOMIC DNA]</scope>
    <source>
        <strain evidence="7 8">DSM 15521</strain>
    </source>
</reference>
<name>A0A420W8I6_9BACT</name>
<organism evidence="7 8">
    <name type="scientific">Thermovibrio guaymasensis</name>
    <dbReference type="NCBI Taxonomy" id="240167"/>
    <lineage>
        <taxon>Bacteria</taxon>
        <taxon>Pseudomonadati</taxon>
        <taxon>Aquificota</taxon>
        <taxon>Aquificia</taxon>
        <taxon>Desulfurobacteriales</taxon>
        <taxon>Desulfurobacteriaceae</taxon>
        <taxon>Thermovibrio</taxon>
    </lineage>
</organism>
<dbReference type="PANTHER" id="PTHR15910">
    <property type="entry name" value="ARCHAEMETZINCIN"/>
    <property type="match status" value="1"/>
</dbReference>
<sequence>MAVISLFGIGAILPKVEEETERVLVEKFRLESHFEGLVPPDATLSRGSQLLADIQLKKVLSLKPEGSFFVGGITPYDIYSDNLNFVFGIALPFKGFLVSYSRLISDDEELFLSRLRKEVTHEMGHVFGLPHCPNPKCVMHFSNSLIDTDMKREDFCPSCKKRLTESMAKLGLL</sequence>
<evidence type="ECO:0000256" key="6">
    <source>
        <dbReference type="ARBA" id="ARBA00023049"/>
    </source>
</evidence>
<evidence type="ECO:0000256" key="4">
    <source>
        <dbReference type="ARBA" id="ARBA00022801"/>
    </source>
</evidence>
<dbReference type="GO" id="GO:0006508">
    <property type="term" value="P:proteolysis"/>
    <property type="evidence" value="ECO:0007669"/>
    <property type="project" value="UniProtKB-KW"/>
</dbReference>
<evidence type="ECO:0000313" key="8">
    <source>
        <dbReference type="Proteomes" id="UP000280881"/>
    </source>
</evidence>
<keyword evidence="2" id="KW-0645">Protease</keyword>
<dbReference type="GO" id="GO:0008237">
    <property type="term" value="F:metallopeptidase activity"/>
    <property type="evidence" value="ECO:0007669"/>
    <property type="project" value="UniProtKB-KW"/>
</dbReference>
<protein>
    <submittedName>
        <fullName evidence="7">Archaemetzincin</fullName>
    </submittedName>
</protein>
<evidence type="ECO:0000256" key="2">
    <source>
        <dbReference type="ARBA" id="ARBA00022670"/>
    </source>
</evidence>
<dbReference type="EMBL" id="RBIE01000001">
    <property type="protein sequence ID" value="RKQ63592.1"/>
    <property type="molecule type" value="Genomic_DNA"/>
</dbReference>
<evidence type="ECO:0000256" key="5">
    <source>
        <dbReference type="ARBA" id="ARBA00022833"/>
    </source>
</evidence>
<gene>
    <name evidence="7" type="ORF">C7457_0466</name>
</gene>
<comment type="caution">
    <text evidence="7">The sequence shown here is derived from an EMBL/GenBank/DDBJ whole genome shotgun (WGS) entry which is preliminary data.</text>
</comment>
<dbReference type="CDD" id="cd11375">
    <property type="entry name" value="Peptidase_M54"/>
    <property type="match status" value="1"/>
</dbReference>
<dbReference type="GO" id="GO:0046872">
    <property type="term" value="F:metal ion binding"/>
    <property type="evidence" value="ECO:0007669"/>
    <property type="project" value="UniProtKB-KW"/>
</dbReference>